<gene>
    <name evidence="1" type="ORF">Cba03nite_42110</name>
</gene>
<comment type="caution">
    <text evidence="1">The sequence shown here is derived from an EMBL/GenBank/DDBJ whole genome shotgun (WGS) entry which is preliminary data.</text>
</comment>
<dbReference type="AlphaFoldDB" id="A0A8J3JDF3"/>
<evidence type="ECO:0000313" key="2">
    <source>
        <dbReference type="Proteomes" id="UP000601223"/>
    </source>
</evidence>
<evidence type="ECO:0000313" key="1">
    <source>
        <dbReference type="EMBL" id="GIF82862.1"/>
    </source>
</evidence>
<organism evidence="1 2">
    <name type="scientific">Catellatospora bangladeshensis</name>
    <dbReference type="NCBI Taxonomy" id="310355"/>
    <lineage>
        <taxon>Bacteria</taxon>
        <taxon>Bacillati</taxon>
        <taxon>Actinomycetota</taxon>
        <taxon>Actinomycetes</taxon>
        <taxon>Micromonosporales</taxon>
        <taxon>Micromonosporaceae</taxon>
        <taxon>Catellatospora</taxon>
    </lineage>
</organism>
<protein>
    <submittedName>
        <fullName evidence="1">Uncharacterized protein</fullName>
    </submittedName>
</protein>
<dbReference type="Proteomes" id="UP000601223">
    <property type="component" value="Unassembled WGS sequence"/>
</dbReference>
<keyword evidence="2" id="KW-1185">Reference proteome</keyword>
<proteinExistence type="predicted"/>
<sequence>MDSTTLQQAAWNAYVDVTYGLSRAIGDGERYDGEVDWEWLVVAESIQDRRLGRRNAPLVSLLDQAQAHWRDCPVYSDVLAGYLDRIADELRDLADDRAVEGW</sequence>
<reference evidence="1 2" key="1">
    <citation type="submission" date="2021-01" db="EMBL/GenBank/DDBJ databases">
        <title>Whole genome shotgun sequence of Catellatospora bangladeshensis NBRC 107357.</title>
        <authorList>
            <person name="Komaki H."/>
            <person name="Tamura T."/>
        </authorList>
    </citation>
    <scope>NUCLEOTIDE SEQUENCE [LARGE SCALE GENOMIC DNA]</scope>
    <source>
        <strain evidence="1 2">NBRC 107357</strain>
    </source>
</reference>
<name>A0A8J3JDF3_9ACTN</name>
<accession>A0A8J3JDF3</accession>
<dbReference type="RefSeq" id="WP_203748762.1">
    <property type="nucleotide sequence ID" value="NZ_BONF01000025.1"/>
</dbReference>
<dbReference type="EMBL" id="BONF01000025">
    <property type="protein sequence ID" value="GIF82862.1"/>
    <property type="molecule type" value="Genomic_DNA"/>
</dbReference>